<dbReference type="PANTHER" id="PTHR10302:SF16">
    <property type="entry name" value="NUCLEIC ACID-BINDING, OB-FOLD-LIKE PROTEIN"/>
    <property type="match status" value="1"/>
</dbReference>
<evidence type="ECO:0000256" key="2">
    <source>
        <dbReference type="PROSITE-ProRule" id="PRU00252"/>
    </source>
</evidence>
<organism evidence="4 5">
    <name type="scientific">Saponaria officinalis</name>
    <name type="common">Common soapwort</name>
    <name type="synonym">Lychnis saponaria</name>
    <dbReference type="NCBI Taxonomy" id="3572"/>
    <lineage>
        <taxon>Eukaryota</taxon>
        <taxon>Viridiplantae</taxon>
        <taxon>Streptophyta</taxon>
        <taxon>Embryophyta</taxon>
        <taxon>Tracheophyta</taxon>
        <taxon>Spermatophyta</taxon>
        <taxon>Magnoliopsida</taxon>
        <taxon>eudicotyledons</taxon>
        <taxon>Gunneridae</taxon>
        <taxon>Pentapetalae</taxon>
        <taxon>Caryophyllales</taxon>
        <taxon>Caryophyllaceae</taxon>
        <taxon>Caryophylleae</taxon>
        <taxon>Saponaria</taxon>
    </lineage>
</organism>
<name>A0AAW1MQA6_SAPOF</name>
<sequence>MASTNSVASISSNLCRKLFSTHKNSSSFSQFSKSFFSTGPSIPEYTSDLDELPPLNSDIEPPTESPFNNSPKFDSTSSSSSSPEQRVDAMSQTVLEGGLDLGIYKAIIVGQVGQNPVQKRLKNGKSLTLTTVGTGGIRNERIPFPSEEPREYANRCNIQWHRVSIYPDRLGDLVMKHAQPGVLLYLEGNLETKIFTDPITGLVRRIREIAIRRNGRIVFLGNGGDFSQPSPNELRGVGYF</sequence>
<proteinExistence type="predicted"/>
<dbReference type="InterPro" id="IPR012340">
    <property type="entry name" value="NA-bd_OB-fold"/>
</dbReference>
<dbReference type="GO" id="GO:0042645">
    <property type="term" value="C:mitochondrial nucleoid"/>
    <property type="evidence" value="ECO:0007669"/>
    <property type="project" value="TreeGrafter"/>
</dbReference>
<dbReference type="AlphaFoldDB" id="A0AAW1MQA6"/>
<keyword evidence="1 2" id="KW-0238">DNA-binding</keyword>
<dbReference type="GO" id="GO:0003697">
    <property type="term" value="F:single-stranded DNA binding"/>
    <property type="evidence" value="ECO:0007669"/>
    <property type="project" value="InterPro"/>
</dbReference>
<accession>A0AAW1MQA6</accession>
<evidence type="ECO:0000313" key="4">
    <source>
        <dbReference type="EMBL" id="KAK9748181.1"/>
    </source>
</evidence>
<protein>
    <recommendedName>
        <fullName evidence="6">Single-stranded DNA-binding protein</fullName>
    </recommendedName>
</protein>
<keyword evidence="5" id="KW-1185">Reference proteome</keyword>
<dbReference type="PANTHER" id="PTHR10302">
    <property type="entry name" value="SINGLE-STRANDED DNA-BINDING PROTEIN"/>
    <property type="match status" value="1"/>
</dbReference>
<dbReference type="InterPro" id="IPR000424">
    <property type="entry name" value="Primosome_PriB/ssb"/>
</dbReference>
<gene>
    <name evidence="4" type="ORF">RND81_02G041600</name>
</gene>
<evidence type="ECO:0000256" key="1">
    <source>
        <dbReference type="ARBA" id="ARBA00023125"/>
    </source>
</evidence>
<dbReference type="EMBL" id="JBDFQZ010000002">
    <property type="protein sequence ID" value="KAK9748181.1"/>
    <property type="molecule type" value="Genomic_DNA"/>
</dbReference>
<reference evidence="4" key="1">
    <citation type="submission" date="2024-03" db="EMBL/GenBank/DDBJ databases">
        <title>WGS assembly of Saponaria officinalis var. Norfolk2.</title>
        <authorList>
            <person name="Jenkins J."/>
            <person name="Shu S."/>
            <person name="Grimwood J."/>
            <person name="Barry K."/>
            <person name="Goodstein D."/>
            <person name="Schmutz J."/>
            <person name="Leebens-Mack J."/>
            <person name="Osbourn A."/>
        </authorList>
    </citation>
    <scope>NUCLEOTIDE SEQUENCE [LARGE SCALE GENOMIC DNA]</scope>
    <source>
        <strain evidence="4">JIC</strain>
    </source>
</reference>
<dbReference type="Gene3D" id="2.40.50.140">
    <property type="entry name" value="Nucleic acid-binding proteins"/>
    <property type="match status" value="1"/>
</dbReference>
<evidence type="ECO:0000256" key="3">
    <source>
        <dbReference type="SAM" id="MobiDB-lite"/>
    </source>
</evidence>
<feature type="region of interest" description="Disordered" evidence="3">
    <location>
        <begin position="42"/>
        <end position="89"/>
    </location>
</feature>
<dbReference type="Proteomes" id="UP001443914">
    <property type="component" value="Unassembled WGS sequence"/>
</dbReference>
<dbReference type="Pfam" id="PF00436">
    <property type="entry name" value="SSB"/>
    <property type="match status" value="1"/>
</dbReference>
<evidence type="ECO:0008006" key="6">
    <source>
        <dbReference type="Google" id="ProtNLM"/>
    </source>
</evidence>
<dbReference type="SUPFAM" id="SSF50249">
    <property type="entry name" value="Nucleic acid-binding proteins"/>
    <property type="match status" value="1"/>
</dbReference>
<dbReference type="GO" id="GO:0006264">
    <property type="term" value="P:mitochondrial DNA replication"/>
    <property type="evidence" value="ECO:0007669"/>
    <property type="project" value="TreeGrafter"/>
</dbReference>
<comment type="caution">
    <text evidence="4">The sequence shown here is derived from an EMBL/GenBank/DDBJ whole genome shotgun (WGS) entry which is preliminary data.</text>
</comment>
<dbReference type="InterPro" id="IPR011344">
    <property type="entry name" value="ssDNA-bd"/>
</dbReference>
<dbReference type="PROSITE" id="PS50935">
    <property type="entry name" value="SSB"/>
    <property type="match status" value="1"/>
</dbReference>
<evidence type="ECO:0000313" key="5">
    <source>
        <dbReference type="Proteomes" id="UP001443914"/>
    </source>
</evidence>
<dbReference type="FunFam" id="2.40.50.140:FF:000160">
    <property type="entry name" value="single-stranded DNA-binding protein, mitochondrial"/>
    <property type="match status" value="1"/>
</dbReference>
<feature type="compositionally biased region" description="Polar residues" evidence="3">
    <location>
        <begin position="65"/>
        <end position="74"/>
    </location>
</feature>